<gene>
    <name evidence="3" type="ORF">L596_002062</name>
</gene>
<evidence type="ECO:0000256" key="2">
    <source>
        <dbReference type="SAM" id="Phobius"/>
    </source>
</evidence>
<evidence type="ECO:0000313" key="4">
    <source>
        <dbReference type="Proteomes" id="UP000298663"/>
    </source>
</evidence>
<keyword evidence="4" id="KW-1185">Reference proteome</keyword>
<comment type="caution">
    <text evidence="3">The sequence shown here is derived from an EMBL/GenBank/DDBJ whole genome shotgun (WGS) entry which is preliminary data.</text>
</comment>
<name>A0A4U8UP48_STECR</name>
<evidence type="ECO:0000313" key="3">
    <source>
        <dbReference type="EMBL" id="TMS34479.1"/>
    </source>
</evidence>
<feature type="compositionally biased region" description="Basic and acidic residues" evidence="1">
    <location>
        <begin position="169"/>
        <end position="180"/>
    </location>
</feature>
<protein>
    <recommendedName>
        <fullName evidence="5">Transmembrane protein</fullName>
    </recommendedName>
</protein>
<reference evidence="3 4" key="1">
    <citation type="journal article" date="2015" name="Genome Biol.">
        <title>Comparative genomics of Steinernema reveals deeply conserved gene regulatory networks.</title>
        <authorList>
            <person name="Dillman A.R."/>
            <person name="Macchietto M."/>
            <person name="Porter C.F."/>
            <person name="Rogers A."/>
            <person name="Williams B."/>
            <person name="Antoshechkin I."/>
            <person name="Lee M.M."/>
            <person name="Goodwin Z."/>
            <person name="Lu X."/>
            <person name="Lewis E.E."/>
            <person name="Goodrich-Blair H."/>
            <person name="Stock S.P."/>
            <person name="Adams B.J."/>
            <person name="Sternberg P.W."/>
            <person name="Mortazavi A."/>
        </authorList>
    </citation>
    <scope>NUCLEOTIDE SEQUENCE [LARGE SCALE GENOMIC DNA]</scope>
    <source>
        <strain evidence="3 4">ALL</strain>
    </source>
</reference>
<sequence length="180" mass="20350">MTSAIRRSPLPVVAAFSQSFDVVLAARRSDTDRLGFQSLFGCSHNQNEFIMTVDNKSFGFQNLVGMVAVVLSVVIVAIIGVFARMVSNCTPREEDAELQEVQAPGPVEQLDLDLQALVDRVIEEVRDQDIYKIAREINSETEQEYNQDEDCHTDDDDASYSDQTDDEQQQEHRREVDYSI</sequence>
<proteinExistence type="predicted"/>
<dbReference type="Proteomes" id="UP000298663">
    <property type="component" value="Chromosome X"/>
</dbReference>
<evidence type="ECO:0008006" key="5">
    <source>
        <dbReference type="Google" id="ProtNLM"/>
    </source>
</evidence>
<accession>A0A4U8UP48</accession>
<dbReference type="EMBL" id="AZBU02000001">
    <property type="protein sequence ID" value="TMS34479.1"/>
    <property type="molecule type" value="Genomic_DNA"/>
</dbReference>
<keyword evidence="2" id="KW-1133">Transmembrane helix</keyword>
<evidence type="ECO:0000256" key="1">
    <source>
        <dbReference type="SAM" id="MobiDB-lite"/>
    </source>
</evidence>
<dbReference type="AlphaFoldDB" id="A0A4U8UP48"/>
<feature type="region of interest" description="Disordered" evidence="1">
    <location>
        <begin position="138"/>
        <end position="180"/>
    </location>
</feature>
<organism evidence="3 4">
    <name type="scientific">Steinernema carpocapsae</name>
    <name type="common">Entomopathogenic nematode</name>
    <dbReference type="NCBI Taxonomy" id="34508"/>
    <lineage>
        <taxon>Eukaryota</taxon>
        <taxon>Metazoa</taxon>
        <taxon>Ecdysozoa</taxon>
        <taxon>Nematoda</taxon>
        <taxon>Chromadorea</taxon>
        <taxon>Rhabditida</taxon>
        <taxon>Tylenchina</taxon>
        <taxon>Panagrolaimomorpha</taxon>
        <taxon>Strongyloidoidea</taxon>
        <taxon>Steinernematidae</taxon>
        <taxon>Steinernema</taxon>
    </lineage>
</organism>
<feature type="compositionally biased region" description="Acidic residues" evidence="1">
    <location>
        <begin position="139"/>
        <end position="168"/>
    </location>
</feature>
<dbReference type="EMBL" id="CM016762">
    <property type="protein sequence ID" value="TMS34479.1"/>
    <property type="molecule type" value="Genomic_DNA"/>
</dbReference>
<keyword evidence="2" id="KW-0812">Transmembrane</keyword>
<keyword evidence="2" id="KW-0472">Membrane</keyword>
<feature type="transmembrane region" description="Helical" evidence="2">
    <location>
        <begin position="63"/>
        <end position="83"/>
    </location>
</feature>
<reference evidence="3 4" key="2">
    <citation type="journal article" date="2019" name="G3 (Bethesda)">
        <title>Hybrid Assembly of the Genome of the Entomopathogenic Nematode Steinernema carpocapsae Identifies the X-Chromosome.</title>
        <authorList>
            <person name="Serra L."/>
            <person name="Macchietto M."/>
            <person name="Macias-Munoz A."/>
            <person name="McGill C.J."/>
            <person name="Rodriguez I.M."/>
            <person name="Rodriguez B."/>
            <person name="Murad R."/>
            <person name="Mortazavi A."/>
        </authorList>
    </citation>
    <scope>NUCLEOTIDE SEQUENCE [LARGE SCALE GENOMIC DNA]</scope>
    <source>
        <strain evidence="3 4">ALL</strain>
    </source>
</reference>